<dbReference type="InParanoid" id="F1Z721"/>
<comment type="caution">
    <text evidence="1">The sequence shown here is derived from an EMBL/GenBank/DDBJ whole genome shotgun (WGS) entry which is preliminary data.</text>
</comment>
<accession>F1Z721</accession>
<dbReference type="HOGENOM" id="CLU_1883616_0_0_5"/>
<proteinExistence type="predicted"/>
<evidence type="ECO:0000313" key="2">
    <source>
        <dbReference type="Proteomes" id="UP000004728"/>
    </source>
</evidence>
<gene>
    <name evidence="1" type="ORF">Y88_2668</name>
</gene>
<name>F1Z721_9SPHN</name>
<dbReference type="RefSeq" id="WP_008070338.1">
    <property type="nucleotide sequence ID" value="NZ_AQWK01000003.1"/>
</dbReference>
<sequence length="135" mass="13918">MLIAIALAMTPVQGGHLDYAHAMDCAVGEAVLARLLADDSAAGSAEAGSDEAGGDRAQAERLAGLARYWFDKARAQAPDPSTARADFARRQQALGDEVAASRDAASLQGLFEARLAPCEAAMAASSETQDEPQAS</sequence>
<dbReference type="AlphaFoldDB" id="F1Z721"/>
<evidence type="ECO:0000313" key="1">
    <source>
        <dbReference type="EMBL" id="EGD59624.1"/>
    </source>
</evidence>
<organism evidence="1 2">
    <name type="scientific">Novosphingobium nitrogenifigens DSM 19370</name>
    <dbReference type="NCBI Taxonomy" id="983920"/>
    <lineage>
        <taxon>Bacteria</taxon>
        <taxon>Pseudomonadati</taxon>
        <taxon>Pseudomonadota</taxon>
        <taxon>Alphaproteobacteria</taxon>
        <taxon>Sphingomonadales</taxon>
        <taxon>Sphingomonadaceae</taxon>
        <taxon>Novosphingobium</taxon>
    </lineage>
</organism>
<keyword evidence="2" id="KW-1185">Reference proteome</keyword>
<reference evidence="1 2" key="1">
    <citation type="journal article" date="2012" name="J. Bacteriol.">
        <title>Draft Genome Sequence of Novosphingobium nitrogenifigens Y88T.</title>
        <authorList>
            <person name="Strabala T.J."/>
            <person name="Macdonald L."/>
            <person name="Liu V."/>
            <person name="Smit A.M."/>
        </authorList>
    </citation>
    <scope>NUCLEOTIDE SEQUENCE [LARGE SCALE GENOMIC DNA]</scope>
    <source>
        <strain evidence="1 2">DSM 19370</strain>
    </source>
</reference>
<protein>
    <submittedName>
        <fullName evidence="1">Uncharacterized protein</fullName>
    </submittedName>
</protein>
<dbReference type="Proteomes" id="UP000004728">
    <property type="component" value="Unassembled WGS sequence"/>
</dbReference>
<dbReference type="EMBL" id="AEWJ01000026">
    <property type="protein sequence ID" value="EGD59624.1"/>
    <property type="molecule type" value="Genomic_DNA"/>
</dbReference>